<dbReference type="NCBIfam" id="TIGR01563">
    <property type="entry name" value="gp16_SPP1"/>
    <property type="match status" value="1"/>
</dbReference>
<dbReference type="EMBL" id="BMJD01000044">
    <property type="protein sequence ID" value="GGB56835.1"/>
    <property type="molecule type" value="Genomic_DNA"/>
</dbReference>
<dbReference type="Pfam" id="PF05521">
    <property type="entry name" value="Phage_HCP"/>
    <property type="match status" value="1"/>
</dbReference>
<evidence type="ECO:0000313" key="1">
    <source>
        <dbReference type="EMBL" id="GGB56835.1"/>
    </source>
</evidence>
<sequence length="116" mass="13368">MKLNNMRFNFSKLNQPIGIYEVKSVTENGIPQKPKPVLYLECFAHVETVSLKDYETSIQTGTQHNIKVFIRNYPGITNKMTIKDTVNSQSYNIKQVLYDYRQSGFTVLIAEDVSRS</sequence>
<protein>
    <recommendedName>
        <fullName evidence="3">Phage head-tail adapter protein</fullName>
    </recommendedName>
</protein>
<dbReference type="Gene3D" id="2.40.10.270">
    <property type="entry name" value="Bacteriophage SPP1 head-tail adaptor protein"/>
    <property type="match status" value="1"/>
</dbReference>
<evidence type="ECO:0000313" key="2">
    <source>
        <dbReference type="Proteomes" id="UP000621492"/>
    </source>
</evidence>
<dbReference type="InterPro" id="IPR038666">
    <property type="entry name" value="SSP1_head-tail_sf"/>
</dbReference>
<reference evidence="1" key="1">
    <citation type="journal article" date="2014" name="Int. J. Syst. Evol. Microbiol.">
        <title>Complete genome sequence of Corynebacterium casei LMG S-19264T (=DSM 44701T), isolated from a smear-ripened cheese.</title>
        <authorList>
            <consortium name="US DOE Joint Genome Institute (JGI-PGF)"/>
            <person name="Walter F."/>
            <person name="Albersmeier A."/>
            <person name="Kalinowski J."/>
            <person name="Ruckert C."/>
        </authorList>
    </citation>
    <scope>NUCLEOTIDE SEQUENCE</scope>
    <source>
        <strain evidence="1">CGMCC 1.15454</strain>
    </source>
</reference>
<gene>
    <name evidence="1" type="ORF">GCM10011409_38000</name>
</gene>
<organism evidence="1 2">
    <name type="scientific">Lentibacillus populi</name>
    <dbReference type="NCBI Taxonomy" id="1827502"/>
    <lineage>
        <taxon>Bacteria</taxon>
        <taxon>Bacillati</taxon>
        <taxon>Bacillota</taxon>
        <taxon>Bacilli</taxon>
        <taxon>Bacillales</taxon>
        <taxon>Bacillaceae</taxon>
        <taxon>Lentibacillus</taxon>
    </lineage>
</organism>
<dbReference type="AlphaFoldDB" id="A0A9W5U1E2"/>
<dbReference type="Proteomes" id="UP000621492">
    <property type="component" value="Unassembled WGS sequence"/>
</dbReference>
<accession>A0A9W5U1E2</accession>
<name>A0A9W5U1E2_9BACI</name>
<reference evidence="1" key="2">
    <citation type="submission" date="2020-09" db="EMBL/GenBank/DDBJ databases">
        <authorList>
            <person name="Sun Q."/>
            <person name="Zhou Y."/>
        </authorList>
    </citation>
    <scope>NUCLEOTIDE SEQUENCE</scope>
    <source>
        <strain evidence="1">CGMCC 1.15454</strain>
    </source>
</reference>
<keyword evidence="2" id="KW-1185">Reference proteome</keyword>
<dbReference type="InterPro" id="IPR008767">
    <property type="entry name" value="Phage_SPP1_head-tail_adaptor"/>
</dbReference>
<dbReference type="RefSeq" id="WP_188725686.1">
    <property type="nucleotide sequence ID" value="NZ_BMJD01000044.1"/>
</dbReference>
<proteinExistence type="predicted"/>
<evidence type="ECO:0008006" key="3">
    <source>
        <dbReference type="Google" id="ProtNLM"/>
    </source>
</evidence>
<comment type="caution">
    <text evidence="1">The sequence shown here is derived from an EMBL/GenBank/DDBJ whole genome shotgun (WGS) entry which is preliminary data.</text>
</comment>